<proteinExistence type="predicted"/>
<organism evidence="1 4">
    <name type="scientific">Hepatospora eriocheir</name>
    <dbReference type="NCBI Taxonomy" id="1081669"/>
    <lineage>
        <taxon>Eukaryota</taxon>
        <taxon>Fungi</taxon>
        <taxon>Fungi incertae sedis</taxon>
        <taxon>Microsporidia</taxon>
        <taxon>Hepatosporidae</taxon>
        <taxon>Hepatospora</taxon>
    </lineage>
</organism>
<gene>
    <name evidence="1" type="ORF">A0H76_287</name>
    <name evidence="2" type="ORF">HERIO_415</name>
</gene>
<accession>A0A1X0QCX3</accession>
<dbReference type="Proteomes" id="UP000192501">
    <property type="component" value="Unassembled WGS sequence"/>
</dbReference>
<name>A0A1X0QCX3_9MICR</name>
<reference evidence="3 4" key="1">
    <citation type="journal article" date="2017" name="Environ. Microbiol.">
        <title>Decay of the glycolytic pathway and adaptation to intranuclear parasitism within Enterocytozoonidae microsporidia.</title>
        <authorList>
            <person name="Wiredu Boakye D."/>
            <person name="Jaroenlak P."/>
            <person name="Prachumwat A."/>
            <person name="Williams T.A."/>
            <person name="Bateman K.S."/>
            <person name="Itsathitphaisarn O."/>
            <person name="Sritunyalucksana K."/>
            <person name="Paszkiewicz K.H."/>
            <person name="Moore K.A."/>
            <person name="Stentiford G.D."/>
            <person name="Williams B.A."/>
        </authorList>
    </citation>
    <scope>NUCLEOTIDE SEQUENCE [LARGE SCALE GENOMIC DNA]</scope>
    <source>
        <strain evidence="4">canceri</strain>
        <strain evidence="1">Canceri</strain>
        <strain evidence="2 3">GB1</strain>
    </source>
</reference>
<dbReference type="EMBL" id="LTAI01001013">
    <property type="protein sequence ID" value="ORD97628.1"/>
    <property type="molecule type" value="Genomic_DNA"/>
</dbReference>
<dbReference type="VEuPathDB" id="MicrosporidiaDB:HERIO_415"/>
<dbReference type="OrthoDB" id="1733656at2759"/>
<comment type="caution">
    <text evidence="1">The sequence shown here is derived from an EMBL/GenBank/DDBJ whole genome shotgun (WGS) entry which is preliminary data.</text>
</comment>
<protein>
    <submittedName>
        <fullName evidence="1">Uncharacterized protein</fullName>
    </submittedName>
</protein>
<dbReference type="AlphaFoldDB" id="A0A1X0QCX3"/>
<dbReference type="VEuPathDB" id="MicrosporidiaDB:A0H76_287"/>
<sequence length="142" mass="16468">MSKEDNDLYHPGLFDKEDKSQIGLGRDENLSIPQNSLYESTVIPQHKFETRHVTVFGFSLQNRTNIIEKINHMVNATRVEEGKNYLSIWCDDISELEELIKLNQTIHNGEIIGAFRVNFGTTKNDSIYAKRSFLRSLFDKIF</sequence>
<evidence type="ECO:0000313" key="4">
    <source>
        <dbReference type="Proteomes" id="UP000192501"/>
    </source>
</evidence>
<evidence type="ECO:0000313" key="1">
    <source>
        <dbReference type="EMBL" id="ORD97628.1"/>
    </source>
</evidence>
<evidence type="ECO:0000313" key="2">
    <source>
        <dbReference type="EMBL" id="ORD97715.1"/>
    </source>
</evidence>
<evidence type="ECO:0000313" key="3">
    <source>
        <dbReference type="Proteomes" id="UP000192356"/>
    </source>
</evidence>
<dbReference type="EMBL" id="LVKB01000012">
    <property type="protein sequence ID" value="ORD97715.1"/>
    <property type="molecule type" value="Genomic_DNA"/>
</dbReference>
<keyword evidence="3" id="KW-1185">Reference proteome</keyword>
<dbReference type="Proteomes" id="UP000192356">
    <property type="component" value="Unassembled WGS sequence"/>
</dbReference>